<comment type="caution">
    <text evidence="1">The sequence shown here is derived from an EMBL/GenBank/DDBJ whole genome shotgun (WGS) entry which is preliminary data.</text>
</comment>
<sequence>MSIVGLSYLSVFTGPMNQINASRCNTVKKEDLLFYLGKRKRPKFGSLKMRDEYRETFIPVSFHRHMHQINASRCNTVKKEDLLFYLGKRKRPKFRSLDEVEATRD</sequence>
<organism evidence="1 2">
    <name type="scientific">Caerostris darwini</name>
    <dbReference type="NCBI Taxonomy" id="1538125"/>
    <lineage>
        <taxon>Eukaryota</taxon>
        <taxon>Metazoa</taxon>
        <taxon>Ecdysozoa</taxon>
        <taxon>Arthropoda</taxon>
        <taxon>Chelicerata</taxon>
        <taxon>Arachnida</taxon>
        <taxon>Araneae</taxon>
        <taxon>Araneomorphae</taxon>
        <taxon>Entelegynae</taxon>
        <taxon>Araneoidea</taxon>
        <taxon>Araneidae</taxon>
        <taxon>Caerostris</taxon>
    </lineage>
</organism>
<evidence type="ECO:0000313" key="2">
    <source>
        <dbReference type="Proteomes" id="UP001054837"/>
    </source>
</evidence>
<reference evidence="1 2" key="1">
    <citation type="submission" date="2021-06" db="EMBL/GenBank/DDBJ databases">
        <title>Caerostris darwini draft genome.</title>
        <authorList>
            <person name="Kono N."/>
            <person name="Arakawa K."/>
        </authorList>
    </citation>
    <scope>NUCLEOTIDE SEQUENCE [LARGE SCALE GENOMIC DNA]</scope>
</reference>
<evidence type="ECO:0000313" key="1">
    <source>
        <dbReference type="EMBL" id="GIY35053.1"/>
    </source>
</evidence>
<name>A0AAV4SKY7_9ARAC</name>
<dbReference type="EMBL" id="BPLQ01008127">
    <property type="protein sequence ID" value="GIY35053.1"/>
    <property type="molecule type" value="Genomic_DNA"/>
</dbReference>
<keyword evidence="2" id="KW-1185">Reference proteome</keyword>
<protein>
    <submittedName>
        <fullName evidence="1">Uncharacterized protein</fullName>
    </submittedName>
</protein>
<dbReference type="Proteomes" id="UP001054837">
    <property type="component" value="Unassembled WGS sequence"/>
</dbReference>
<accession>A0AAV4SKY7</accession>
<gene>
    <name evidence="1" type="ORF">CDAR_97561</name>
</gene>
<dbReference type="AlphaFoldDB" id="A0AAV4SKY7"/>
<proteinExistence type="predicted"/>